<dbReference type="GO" id="GO:0042995">
    <property type="term" value="C:cell projection"/>
    <property type="evidence" value="ECO:0007669"/>
    <property type="project" value="UniProtKB-SubCell"/>
</dbReference>
<evidence type="ECO:0000256" key="4">
    <source>
        <dbReference type="PROSITE-ProRule" id="PRU00076"/>
    </source>
</evidence>
<feature type="domain" description="Fibronectin type-III" evidence="8">
    <location>
        <begin position="105"/>
        <end position="200"/>
    </location>
</feature>
<feature type="disulfide bond" evidence="4">
    <location>
        <begin position="514"/>
        <end position="523"/>
    </location>
</feature>
<dbReference type="Pfam" id="PF02210">
    <property type="entry name" value="Laminin_G_2"/>
    <property type="match status" value="1"/>
</dbReference>
<feature type="domain" description="Laminin G" evidence="6">
    <location>
        <begin position="354"/>
        <end position="523"/>
    </location>
</feature>
<dbReference type="PROSITE" id="PS50026">
    <property type="entry name" value="EGF_3"/>
    <property type="match status" value="2"/>
</dbReference>
<feature type="disulfide bond" evidence="5">
    <location>
        <begin position="681"/>
        <end position="708"/>
    </location>
</feature>
<evidence type="ECO:0000259" key="6">
    <source>
        <dbReference type="PROSITE" id="PS50025"/>
    </source>
</evidence>
<dbReference type="Pfam" id="PF00041">
    <property type="entry name" value="fn3"/>
    <property type="match status" value="2"/>
</dbReference>
<dbReference type="SMART" id="SM00181">
    <property type="entry name" value="EGF"/>
    <property type="match status" value="2"/>
</dbReference>
<dbReference type="PROSITE" id="PS00022">
    <property type="entry name" value="EGF_1"/>
    <property type="match status" value="2"/>
</dbReference>
<proteinExistence type="predicted"/>
<dbReference type="Gene3D" id="2.60.40.10">
    <property type="entry name" value="Immunoglobulins"/>
    <property type="match status" value="2"/>
</dbReference>
<dbReference type="InterPro" id="IPR013320">
    <property type="entry name" value="ConA-like_dom_sf"/>
</dbReference>
<dbReference type="SMART" id="SM00060">
    <property type="entry name" value="FN3"/>
    <property type="match status" value="2"/>
</dbReference>
<dbReference type="AlphaFoldDB" id="A0A8B9J9U3"/>
<comment type="subcellular location">
    <subcellularLocation>
        <location evidence="1">Cell projection</location>
    </subcellularLocation>
</comment>
<keyword evidence="2 4" id="KW-1015">Disulfide bond</keyword>
<dbReference type="SMART" id="SM00282">
    <property type="entry name" value="LamG"/>
    <property type="match status" value="2"/>
</dbReference>
<dbReference type="Ensembl" id="ENSAMXT00005013700.1">
    <property type="protein sequence ID" value="ENSAMXP00005012358.1"/>
    <property type="gene ID" value="ENSAMXG00005006656.1"/>
</dbReference>
<evidence type="ECO:0000256" key="5">
    <source>
        <dbReference type="PROSITE-ProRule" id="PRU00122"/>
    </source>
</evidence>
<dbReference type="InterPro" id="IPR013783">
    <property type="entry name" value="Ig-like_fold"/>
</dbReference>
<feature type="domain" description="EGF-like" evidence="7">
    <location>
        <begin position="310"/>
        <end position="347"/>
    </location>
</feature>
<dbReference type="InterPro" id="IPR003961">
    <property type="entry name" value="FN3_dom"/>
</dbReference>
<dbReference type="InterPro" id="IPR050372">
    <property type="entry name" value="Neurexin-related_CASP"/>
</dbReference>
<dbReference type="CDD" id="cd00110">
    <property type="entry name" value="LamG"/>
    <property type="match status" value="2"/>
</dbReference>
<dbReference type="Gene3D" id="2.60.120.200">
    <property type="match status" value="3"/>
</dbReference>
<name>A0A8B9J9U3_ASTMX</name>
<dbReference type="CDD" id="cd00063">
    <property type="entry name" value="FN3"/>
    <property type="match status" value="2"/>
</dbReference>
<feature type="disulfide bond" evidence="4">
    <location>
        <begin position="337"/>
        <end position="346"/>
    </location>
</feature>
<keyword evidence="4" id="KW-0245">EGF-like domain</keyword>
<feature type="domain" description="Laminin G" evidence="6">
    <location>
        <begin position="531"/>
        <end position="708"/>
    </location>
</feature>
<evidence type="ECO:0000313" key="9">
    <source>
        <dbReference type="Ensembl" id="ENSAMXP00005012358.1"/>
    </source>
</evidence>
<dbReference type="Proteomes" id="UP000694621">
    <property type="component" value="Unplaced"/>
</dbReference>
<evidence type="ECO:0000256" key="3">
    <source>
        <dbReference type="ARBA" id="ARBA00023273"/>
    </source>
</evidence>
<dbReference type="PROSITE" id="PS50025">
    <property type="entry name" value="LAM_G_DOMAIN"/>
    <property type="match status" value="2"/>
</dbReference>
<dbReference type="PANTHER" id="PTHR15036:SF88">
    <property type="entry name" value="PIKACHURIN"/>
    <property type="match status" value="1"/>
</dbReference>
<evidence type="ECO:0000259" key="7">
    <source>
        <dbReference type="PROSITE" id="PS50026"/>
    </source>
</evidence>
<dbReference type="InterPro" id="IPR001881">
    <property type="entry name" value="EGF-like_Ca-bd_dom"/>
</dbReference>
<keyword evidence="3" id="KW-0966">Cell projection</keyword>
<feature type="domain" description="Fibronectin type-III" evidence="8">
    <location>
        <begin position="17"/>
        <end position="97"/>
    </location>
</feature>
<dbReference type="Gene3D" id="2.10.25.10">
    <property type="entry name" value="Laminin"/>
    <property type="match status" value="2"/>
</dbReference>
<dbReference type="GO" id="GO:0005604">
    <property type="term" value="C:basement membrane"/>
    <property type="evidence" value="ECO:0007669"/>
    <property type="project" value="UniProtKB-ARBA"/>
</dbReference>
<dbReference type="PANTHER" id="PTHR15036">
    <property type="entry name" value="PIKACHURIN-LIKE PROTEIN"/>
    <property type="match status" value="1"/>
</dbReference>
<evidence type="ECO:0000256" key="2">
    <source>
        <dbReference type="ARBA" id="ARBA00023157"/>
    </source>
</evidence>
<dbReference type="GO" id="GO:0005509">
    <property type="term" value="F:calcium ion binding"/>
    <property type="evidence" value="ECO:0007669"/>
    <property type="project" value="InterPro"/>
</dbReference>
<evidence type="ECO:0000256" key="1">
    <source>
        <dbReference type="ARBA" id="ARBA00004316"/>
    </source>
</evidence>
<dbReference type="PROSITE" id="PS50853">
    <property type="entry name" value="FN3"/>
    <property type="match status" value="2"/>
</dbReference>
<dbReference type="Pfam" id="PF00054">
    <property type="entry name" value="Laminin_G_1"/>
    <property type="match status" value="2"/>
</dbReference>
<dbReference type="PROSITE" id="PS01186">
    <property type="entry name" value="EGF_2"/>
    <property type="match status" value="2"/>
</dbReference>
<dbReference type="InterPro" id="IPR001791">
    <property type="entry name" value="Laminin_G"/>
</dbReference>
<evidence type="ECO:0000313" key="10">
    <source>
        <dbReference type="Proteomes" id="UP000694621"/>
    </source>
</evidence>
<reference evidence="9" key="1">
    <citation type="submission" date="2025-08" db="UniProtKB">
        <authorList>
            <consortium name="Ensembl"/>
        </authorList>
    </citation>
    <scope>IDENTIFICATION</scope>
</reference>
<dbReference type="InterPro" id="IPR036116">
    <property type="entry name" value="FN3_sf"/>
</dbReference>
<protein>
    <submittedName>
        <fullName evidence="9">EGF like, fibronectin type III and laminin G domains</fullName>
    </submittedName>
</protein>
<sequence>KDLLTILYHFNYKYLNPPLDVQLESVNCTAISVRWRMPWRHVGTITGYKVNFTCGPTPSTVIGNLEVSAEYSVTVGAYGWAGQGRPSMPRSISTIPDDHCMLPVPPPEPRVTAVSDTEFELSWKPGTGEGSPPVLYFLVYYIRPEMDTEWTSVKVPTHTRSMVLRGMSPDTQYQFMMRAANMYGESHPSPVTGPIWTLRLKILPGQKNFTTKKKRSHSNIWLDLLYTEIIHSSSSCCFFLTLQGEFTKITFRTPLYLGGSPAVYWLARAAGTSRGFQGCVQSLAVNGRMIDMRPWPLGRALSGADVGECSDGVCTDVSCENGGVCYANRADGYICLCPLGYRGPLCQETFSLFLPHFNAALMPYLSAPWPRPAQYYLSFTEFEMTFLPEAFDGTLLYSEDLDSRDFLSVVMVEGHVEFRFDCGSGTIAAQSPVKLGVWYTVTVYREGLSGWLRVDNNTPVTGRSQVTVNDRVVRLTAASVKGVNVGNAVHPCADSLCANAGVCRPKHDDYECDCPLGYRGKHCQSADSGAVEIPQFTGRSYLMYDSKDILKRISGPRTHVQLRFRSSAQDGLLMWIGDTNMRHNSDYMFLALHGGTVVFSYNLGSGTNTLRVNGTFIDGRWHTVRAVRDGQMGKLSVGSSTTRVGKSPGRMRQLNTSGALYIGGIKEASFHIPYLRGLVGCMSHLTLSPDHHLRLIEDASDGKNINTCLN</sequence>
<dbReference type="SUPFAM" id="SSF49899">
    <property type="entry name" value="Concanavalin A-like lectins/glucanases"/>
    <property type="match status" value="3"/>
</dbReference>
<dbReference type="SUPFAM" id="SSF49265">
    <property type="entry name" value="Fibronectin type III"/>
    <property type="match status" value="1"/>
</dbReference>
<dbReference type="InterPro" id="IPR000742">
    <property type="entry name" value="EGF"/>
</dbReference>
<accession>A0A8B9J9U3</accession>
<dbReference type="CDD" id="cd00054">
    <property type="entry name" value="EGF_CA"/>
    <property type="match status" value="2"/>
</dbReference>
<feature type="domain" description="EGF-like" evidence="7">
    <location>
        <begin position="488"/>
        <end position="524"/>
    </location>
</feature>
<dbReference type="SMART" id="SM00179">
    <property type="entry name" value="EGF_CA"/>
    <property type="match status" value="2"/>
</dbReference>
<organism evidence="9 10">
    <name type="scientific">Astyanax mexicanus</name>
    <name type="common">Blind cave fish</name>
    <name type="synonym">Astyanax fasciatus mexicanus</name>
    <dbReference type="NCBI Taxonomy" id="7994"/>
    <lineage>
        <taxon>Eukaryota</taxon>
        <taxon>Metazoa</taxon>
        <taxon>Chordata</taxon>
        <taxon>Craniata</taxon>
        <taxon>Vertebrata</taxon>
        <taxon>Euteleostomi</taxon>
        <taxon>Actinopterygii</taxon>
        <taxon>Neopterygii</taxon>
        <taxon>Teleostei</taxon>
        <taxon>Ostariophysi</taxon>
        <taxon>Characiformes</taxon>
        <taxon>Characoidei</taxon>
        <taxon>Acestrorhamphidae</taxon>
        <taxon>Acestrorhamphinae</taxon>
        <taxon>Astyanax</taxon>
    </lineage>
</organism>
<comment type="caution">
    <text evidence="4">Lacks conserved residue(s) required for the propagation of feature annotation.</text>
</comment>
<evidence type="ECO:0000259" key="8">
    <source>
        <dbReference type="PROSITE" id="PS50853"/>
    </source>
</evidence>